<dbReference type="InterPro" id="IPR014716">
    <property type="entry name" value="Fibrinogen_a/b/g_C_1"/>
</dbReference>
<accession>A0AAE0RPR2</accession>
<evidence type="ECO:0000259" key="2">
    <source>
        <dbReference type="PROSITE" id="PS51406"/>
    </source>
</evidence>
<protein>
    <recommendedName>
        <fullName evidence="2">Fibrinogen C-terminal domain-containing protein</fullName>
    </recommendedName>
</protein>
<dbReference type="InterPro" id="IPR020837">
    <property type="entry name" value="Fibrinogen_CS"/>
</dbReference>
<name>A0AAE0RPR2_9BIVA</name>
<dbReference type="CDD" id="cd00087">
    <property type="entry name" value="FReD"/>
    <property type="match status" value="1"/>
</dbReference>
<evidence type="ECO:0000313" key="3">
    <source>
        <dbReference type="EMBL" id="KAK3577314.1"/>
    </source>
</evidence>
<dbReference type="Proteomes" id="UP001195483">
    <property type="component" value="Unassembled WGS sequence"/>
</dbReference>
<evidence type="ECO:0000256" key="1">
    <source>
        <dbReference type="ARBA" id="ARBA00023157"/>
    </source>
</evidence>
<dbReference type="GO" id="GO:0005615">
    <property type="term" value="C:extracellular space"/>
    <property type="evidence" value="ECO:0007669"/>
    <property type="project" value="TreeGrafter"/>
</dbReference>
<dbReference type="Pfam" id="PF00147">
    <property type="entry name" value="Fibrinogen_C"/>
    <property type="match status" value="1"/>
</dbReference>
<dbReference type="InterPro" id="IPR050373">
    <property type="entry name" value="Fibrinogen_C-term_domain"/>
</dbReference>
<evidence type="ECO:0000313" key="4">
    <source>
        <dbReference type="Proteomes" id="UP001195483"/>
    </source>
</evidence>
<dbReference type="NCBIfam" id="NF040941">
    <property type="entry name" value="GGGWT_bact"/>
    <property type="match status" value="1"/>
</dbReference>
<dbReference type="InterPro" id="IPR036056">
    <property type="entry name" value="Fibrinogen-like_C"/>
</dbReference>
<keyword evidence="1" id="KW-1015">Disulfide bond</keyword>
<keyword evidence="4" id="KW-1185">Reference proteome</keyword>
<proteinExistence type="predicted"/>
<sequence length="331" mass="36873">MRSGQENDFILCTSSLILAKIRRFEVFFTFVALFLATTLAIENKKLQNEEAILAELSDLLQSPQQPVDQSNQFQLRQEGTGNSNPGSCHCTCNCNSQPTWGDGLGPVCPNYYPNCYGSLSGRPRDCQELYQRGNARTGVYAIYPDGLPQGIYVRCDMDTAGGGWTVIQRRVSGNVDFFRNLSDYKQGFGDLNGNFWLGNDNIHALTAQENYQLRIDLSVSDTNKTYATYSSFKVGDENSSYFLTAGGYSGTAGDSFSYHSGAKFSTKDQDNDIYGLNCAELYKGGWWYKACHQSNLNGIYGSVAYGQGINWFTFAGYYTSMVYADMKVRKL</sequence>
<dbReference type="SUPFAM" id="SSF56496">
    <property type="entry name" value="Fibrinogen C-terminal domain-like"/>
    <property type="match status" value="1"/>
</dbReference>
<dbReference type="SMART" id="SM00186">
    <property type="entry name" value="FBG"/>
    <property type="match status" value="1"/>
</dbReference>
<dbReference type="Gene3D" id="3.90.215.10">
    <property type="entry name" value="Gamma Fibrinogen, chain A, domain 1"/>
    <property type="match status" value="1"/>
</dbReference>
<dbReference type="AlphaFoldDB" id="A0AAE0RPR2"/>
<reference evidence="3" key="3">
    <citation type="submission" date="2023-05" db="EMBL/GenBank/DDBJ databases">
        <authorList>
            <person name="Smith C.H."/>
        </authorList>
    </citation>
    <scope>NUCLEOTIDE SEQUENCE</scope>
    <source>
        <strain evidence="3">CHS0354</strain>
        <tissue evidence="3">Mantle</tissue>
    </source>
</reference>
<feature type="domain" description="Fibrinogen C-terminal" evidence="2">
    <location>
        <begin position="117"/>
        <end position="331"/>
    </location>
</feature>
<comment type="caution">
    <text evidence="3">The sequence shown here is derived from an EMBL/GenBank/DDBJ whole genome shotgun (WGS) entry which is preliminary data.</text>
</comment>
<dbReference type="PANTHER" id="PTHR19143">
    <property type="entry name" value="FIBRINOGEN/TENASCIN/ANGIOPOEITIN"/>
    <property type="match status" value="1"/>
</dbReference>
<dbReference type="PROSITE" id="PS00514">
    <property type="entry name" value="FIBRINOGEN_C_1"/>
    <property type="match status" value="1"/>
</dbReference>
<dbReference type="FunFam" id="3.90.215.10:FF:000001">
    <property type="entry name" value="Tenascin isoform 1"/>
    <property type="match status" value="1"/>
</dbReference>
<dbReference type="EMBL" id="JAEAOA010000557">
    <property type="protein sequence ID" value="KAK3577314.1"/>
    <property type="molecule type" value="Genomic_DNA"/>
</dbReference>
<reference evidence="3" key="1">
    <citation type="journal article" date="2021" name="Genome Biol. Evol.">
        <title>A High-Quality Reference Genome for a Parasitic Bivalve with Doubly Uniparental Inheritance (Bivalvia: Unionida).</title>
        <authorList>
            <person name="Smith C.H."/>
        </authorList>
    </citation>
    <scope>NUCLEOTIDE SEQUENCE</scope>
    <source>
        <strain evidence="3">CHS0354</strain>
    </source>
</reference>
<organism evidence="3 4">
    <name type="scientific">Potamilus streckersoni</name>
    <dbReference type="NCBI Taxonomy" id="2493646"/>
    <lineage>
        <taxon>Eukaryota</taxon>
        <taxon>Metazoa</taxon>
        <taxon>Spiralia</taxon>
        <taxon>Lophotrochozoa</taxon>
        <taxon>Mollusca</taxon>
        <taxon>Bivalvia</taxon>
        <taxon>Autobranchia</taxon>
        <taxon>Heteroconchia</taxon>
        <taxon>Palaeoheterodonta</taxon>
        <taxon>Unionida</taxon>
        <taxon>Unionoidea</taxon>
        <taxon>Unionidae</taxon>
        <taxon>Ambleminae</taxon>
        <taxon>Lampsilini</taxon>
        <taxon>Potamilus</taxon>
    </lineage>
</organism>
<dbReference type="PROSITE" id="PS51406">
    <property type="entry name" value="FIBRINOGEN_C_2"/>
    <property type="match status" value="1"/>
</dbReference>
<gene>
    <name evidence="3" type="ORF">CHS0354_008407</name>
</gene>
<dbReference type="InterPro" id="IPR002181">
    <property type="entry name" value="Fibrinogen_a/b/g_C_dom"/>
</dbReference>
<reference evidence="3" key="2">
    <citation type="journal article" date="2021" name="Genome Biol. Evol.">
        <title>Developing a high-quality reference genome for a parasitic bivalve with doubly uniparental inheritance (Bivalvia: Unionida).</title>
        <authorList>
            <person name="Smith C.H."/>
        </authorList>
    </citation>
    <scope>NUCLEOTIDE SEQUENCE</scope>
    <source>
        <strain evidence="3">CHS0354</strain>
        <tissue evidence="3">Mantle</tissue>
    </source>
</reference>